<feature type="region of interest" description="Disordered" evidence="15">
    <location>
        <begin position="445"/>
        <end position="468"/>
    </location>
</feature>
<evidence type="ECO:0000256" key="13">
    <source>
        <dbReference type="ARBA" id="ARBA00023204"/>
    </source>
</evidence>
<dbReference type="SUPFAM" id="SSF55811">
    <property type="entry name" value="Nudix"/>
    <property type="match status" value="1"/>
</dbReference>
<dbReference type="InterPro" id="IPR015797">
    <property type="entry name" value="NUDIX_hydrolase-like_dom_sf"/>
</dbReference>
<keyword evidence="13" id="KW-0234">DNA repair</keyword>
<sequence length="468" mass="49833">MAGPTIPFQSAISRAPAGLRRLKAGRVRRGMKPPRGRRPRSGRRGSTMAGGMAGGTATGLAGSCAPAGAARPGRGVAGGLDFGPDPPSPARVLPDAMNTPPPAEPLLAWYDRHRRTLPWRGEGDPYRIWLSEVMLQQTTVVAVGPRYARFLARFPDVAALAAAAWEDVAAEWAGLGYYARARNLHAAAKAVAARGGFPDTEAGLRELPGIGAYTAAAVAAIAFDRPTVPVDGNVERVVARLMAITDPLPGARRLIAPVAARFMEQAAPRARPGDFVQALFDLGATICTPRRPACALCPWREECRARQQGIQESLPAKTPKAARKLRHGLHFLARDPAGRLLLRHRPPEGLLGGMLEIPGAPWREEPWTLEEALPHAPLPGLDWILRPGLARHGFTHMDLDMRLAEAPPAALPAPEGMAWMTPEAARAALPTAIRRLLPLAVPPLAEGEGAVASDAPRARGARRRGTSP</sequence>
<evidence type="ECO:0000313" key="18">
    <source>
        <dbReference type="Proteomes" id="UP000677537"/>
    </source>
</evidence>
<accession>A0A940MV25</accession>
<evidence type="ECO:0000256" key="2">
    <source>
        <dbReference type="ARBA" id="ARBA00001966"/>
    </source>
</evidence>
<dbReference type="Gene3D" id="1.10.1670.10">
    <property type="entry name" value="Helix-hairpin-Helix base-excision DNA repair enzymes (C-terminal)"/>
    <property type="match status" value="1"/>
</dbReference>
<name>A0A940MV25_9PROT</name>
<evidence type="ECO:0000256" key="1">
    <source>
        <dbReference type="ARBA" id="ARBA00000843"/>
    </source>
</evidence>
<keyword evidence="12" id="KW-0411">Iron-sulfur</keyword>
<dbReference type="GO" id="GO:0034039">
    <property type="term" value="F:8-oxo-7,8-dihydroguanine DNA N-glycosylase activity"/>
    <property type="evidence" value="ECO:0007669"/>
    <property type="project" value="TreeGrafter"/>
</dbReference>
<evidence type="ECO:0000256" key="14">
    <source>
        <dbReference type="ARBA" id="ARBA00023295"/>
    </source>
</evidence>
<evidence type="ECO:0000256" key="10">
    <source>
        <dbReference type="ARBA" id="ARBA00022801"/>
    </source>
</evidence>
<feature type="compositionally biased region" description="Basic residues" evidence="15">
    <location>
        <begin position="23"/>
        <end position="43"/>
    </location>
</feature>
<dbReference type="CDD" id="cd00056">
    <property type="entry name" value="ENDO3c"/>
    <property type="match status" value="1"/>
</dbReference>
<reference evidence="17" key="1">
    <citation type="submission" date="2021-03" db="EMBL/GenBank/DDBJ databases">
        <authorList>
            <person name="So Y."/>
        </authorList>
    </citation>
    <scope>NUCLEOTIDE SEQUENCE</scope>
    <source>
        <strain evidence="17">SG15</strain>
    </source>
</reference>
<evidence type="ECO:0000256" key="6">
    <source>
        <dbReference type="ARBA" id="ARBA00022023"/>
    </source>
</evidence>
<dbReference type="Pfam" id="PF14815">
    <property type="entry name" value="NUDIX_4"/>
    <property type="match status" value="1"/>
</dbReference>
<dbReference type="GO" id="GO:0051539">
    <property type="term" value="F:4 iron, 4 sulfur cluster binding"/>
    <property type="evidence" value="ECO:0007669"/>
    <property type="project" value="UniProtKB-KW"/>
</dbReference>
<keyword evidence="14" id="KW-0326">Glycosidase</keyword>
<evidence type="ECO:0000259" key="16">
    <source>
        <dbReference type="SMART" id="SM00478"/>
    </source>
</evidence>
<dbReference type="Pfam" id="PF00730">
    <property type="entry name" value="HhH-GPD"/>
    <property type="match status" value="1"/>
</dbReference>
<comment type="catalytic activity">
    <reaction evidence="1">
        <text>Hydrolyzes free adenine bases from 7,8-dihydro-8-oxoguanine:adenine mismatched double-stranded DNA, leaving an apurinic site.</text>
        <dbReference type="EC" id="3.2.2.31"/>
    </reaction>
</comment>
<evidence type="ECO:0000256" key="12">
    <source>
        <dbReference type="ARBA" id="ARBA00023014"/>
    </source>
</evidence>
<dbReference type="GO" id="GO:0032357">
    <property type="term" value="F:oxidized purine DNA binding"/>
    <property type="evidence" value="ECO:0007669"/>
    <property type="project" value="TreeGrafter"/>
</dbReference>
<dbReference type="InterPro" id="IPR044298">
    <property type="entry name" value="MIG/MutY"/>
</dbReference>
<evidence type="ECO:0000256" key="5">
    <source>
        <dbReference type="ARBA" id="ARBA00012045"/>
    </source>
</evidence>
<keyword evidence="10" id="KW-0378">Hydrolase</keyword>
<dbReference type="InterPro" id="IPR011257">
    <property type="entry name" value="DNA_glycosylase"/>
</dbReference>
<dbReference type="EC" id="3.2.2.31" evidence="5"/>
<dbReference type="SUPFAM" id="SSF48150">
    <property type="entry name" value="DNA-glycosylase"/>
    <property type="match status" value="1"/>
</dbReference>
<dbReference type="EMBL" id="JAGIZA010000001">
    <property type="protein sequence ID" value="MBP0491274.1"/>
    <property type="molecule type" value="Genomic_DNA"/>
</dbReference>
<evidence type="ECO:0000256" key="11">
    <source>
        <dbReference type="ARBA" id="ARBA00023004"/>
    </source>
</evidence>
<organism evidence="17 18">
    <name type="scientific">Roseomonas indoligenes</name>
    <dbReference type="NCBI Taxonomy" id="2820811"/>
    <lineage>
        <taxon>Bacteria</taxon>
        <taxon>Pseudomonadati</taxon>
        <taxon>Pseudomonadota</taxon>
        <taxon>Alphaproteobacteria</taxon>
        <taxon>Acetobacterales</taxon>
        <taxon>Roseomonadaceae</taxon>
        <taxon>Roseomonas</taxon>
    </lineage>
</organism>
<feature type="compositionally biased region" description="Basic residues" evidence="15">
    <location>
        <begin position="459"/>
        <end position="468"/>
    </location>
</feature>
<evidence type="ECO:0000256" key="8">
    <source>
        <dbReference type="ARBA" id="ARBA00022723"/>
    </source>
</evidence>
<dbReference type="InterPro" id="IPR004036">
    <property type="entry name" value="Endonuclease-III-like_CS2"/>
</dbReference>
<dbReference type="SMART" id="SM00525">
    <property type="entry name" value="FES"/>
    <property type="match status" value="1"/>
</dbReference>
<feature type="region of interest" description="Disordered" evidence="15">
    <location>
        <begin position="23"/>
        <end position="54"/>
    </location>
</feature>
<dbReference type="InterPro" id="IPR003651">
    <property type="entry name" value="Endonuclease3_FeS-loop_motif"/>
</dbReference>
<dbReference type="Gene3D" id="3.90.79.10">
    <property type="entry name" value="Nucleoside Triphosphate Pyrophosphohydrolase"/>
    <property type="match status" value="1"/>
</dbReference>
<dbReference type="GO" id="GO:0006284">
    <property type="term" value="P:base-excision repair"/>
    <property type="evidence" value="ECO:0007669"/>
    <property type="project" value="InterPro"/>
</dbReference>
<comment type="function">
    <text evidence="3">Adenine glycosylase active on G-A mispairs. MutY also corrects error-prone DNA synthesis past GO lesions which are due to the oxidatively damaged form of guanine: 7,8-dihydro-8-oxoguanine (8-oxo-dGTP).</text>
</comment>
<dbReference type="GO" id="GO:0035485">
    <property type="term" value="F:adenine/guanine mispair binding"/>
    <property type="evidence" value="ECO:0007669"/>
    <property type="project" value="TreeGrafter"/>
</dbReference>
<dbReference type="InterPro" id="IPR004035">
    <property type="entry name" value="Endouclease-III_FeS-bd_BS"/>
</dbReference>
<gene>
    <name evidence="17" type="ORF">J5Y10_00620</name>
</gene>
<dbReference type="GO" id="GO:0006298">
    <property type="term" value="P:mismatch repair"/>
    <property type="evidence" value="ECO:0007669"/>
    <property type="project" value="TreeGrafter"/>
</dbReference>
<evidence type="ECO:0000256" key="9">
    <source>
        <dbReference type="ARBA" id="ARBA00022763"/>
    </source>
</evidence>
<dbReference type="PANTHER" id="PTHR42944:SF1">
    <property type="entry name" value="ADENINE DNA GLYCOSYLASE"/>
    <property type="match status" value="1"/>
</dbReference>
<evidence type="ECO:0000256" key="3">
    <source>
        <dbReference type="ARBA" id="ARBA00002933"/>
    </source>
</evidence>
<keyword evidence="18" id="KW-1185">Reference proteome</keyword>
<dbReference type="InterPro" id="IPR029119">
    <property type="entry name" value="MutY_C"/>
</dbReference>
<dbReference type="InterPro" id="IPR023170">
    <property type="entry name" value="HhH_base_excis_C"/>
</dbReference>
<dbReference type="SMART" id="SM00478">
    <property type="entry name" value="ENDO3c"/>
    <property type="match status" value="1"/>
</dbReference>
<proteinExistence type="inferred from homology"/>
<comment type="cofactor">
    <cofactor evidence="2">
        <name>[4Fe-4S] cluster</name>
        <dbReference type="ChEBI" id="CHEBI:49883"/>
    </cofactor>
</comment>
<evidence type="ECO:0000313" key="17">
    <source>
        <dbReference type="EMBL" id="MBP0491274.1"/>
    </source>
</evidence>
<protein>
    <recommendedName>
        <fullName evidence="6">Adenine DNA glycosylase</fullName>
        <ecNumber evidence="5">3.2.2.31</ecNumber>
    </recommendedName>
</protein>
<keyword evidence="11" id="KW-0408">Iron</keyword>
<dbReference type="PANTHER" id="PTHR42944">
    <property type="entry name" value="ADENINE DNA GLYCOSYLASE"/>
    <property type="match status" value="1"/>
</dbReference>
<comment type="caution">
    <text evidence="17">The sequence shown here is derived from an EMBL/GenBank/DDBJ whole genome shotgun (WGS) entry which is preliminary data.</text>
</comment>
<dbReference type="Proteomes" id="UP000677537">
    <property type="component" value="Unassembled WGS sequence"/>
</dbReference>
<evidence type="ECO:0000256" key="7">
    <source>
        <dbReference type="ARBA" id="ARBA00022485"/>
    </source>
</evidence>
<keyword evidence="7" id="KW-0004">4Fe-4S</keyword>
<keyword evidence="8" id="KW-0479">Metal-binding</keyword>
<dbReference type="Gene3D" id="1.10.340.30">
    <property type="entry name" value="Hypothetical protein, domain 2"/>
    <property type="match status" value="1"/>
</dbReference>
<dbReference type="AlphaFoldDB" id="A0A940MV25"/>
<evidence type="ECO:0000256" key="15">
    <source>
        <dbReference type="SAM" id="MobiDB-lite"/>
    </source>
</evidence>
<dbReference type="PROSITE" id="PS00764">
    <property type="entry name" value="ENDONUCLEASE_III_1"/>
    <property type="match status" value="1"/>
</dbReference>
<dbReference type="GO" id="GO:0046872">
    <property type="term" value="F:metal ion binding"/>
    <property type="evidence" value="ECO:0007669"/>
    <property type="project" value="UniProtKB-KW"/>
</dbReference>
<feature type="domain" description="HhH-GPD" evidence="16">
    <location>
        <begin position="134"/>
        <end position="285"/>
    </location>
</feature>
<dbReference type="CDD" id="cd03431">
    <property type="entry name" value="NUDIX_DNA_Glycosylase_C-MutY"/>
    <property type="match status" value="1"/>
</dbReference>
<keyword evidence="9" id="KW-0227">DNA damage</keyword>
<dbReference type="InterPro" id="IPR003265">
    <property type="entry name" value="HhH-GPD_domain"/>
</dbReference>
<comment type="similarity">
    <text evidence="4">Belongs to the Nth/MutY family.</text>
</comment>
<dbReference type="GO" id="GO:0000701">
    <property type="term" value="F:purine-specific mismatch base pair DNA N-glycosylase activity"/>
    <property type="evidence" value="ECO:0007669"/>
    <property type="project" value="UniProtKB-EC"/>
</dbReference>
<dbReference type="PROSITE" id="PS01155">
    <property type="entry name" value="ENDONUCLEASE_III_2"/>
    <property type="match status" value="1"/>
</dbReference>
<evidence type="ECO:0000256" key="4">
    <source>
        <dbReference type="ARBA" id="ARBA00008343"/>
    </source>
</evidence>